<evidence type="ECO:0000256" key="1">
    <source>
        <dbReference type="ARBA" id="ARBA00022679"/>
    </source>
</evidence>
<evidence type="ECO:0000313" key="7">
    <source>
        <dbReference type="Proteomes" id="UP001056384"/>
    </source>
</evidence>
<gene>
    <name evidence="6" type="ORF">Slin15195_G130560</name>
</gene>
<feature type="domain" description="Protein kinase" evidence="5">
    <location>
        <begin position="58"/>
        <end position="301"/>
    </location>
</feature>
<evidence type="ECO:0000259" key="5">
    <source>
        <dbReference type="PROSITE" id="PS50011"/>
    </source>
</evidence>
<dbReference type="InterPro" id="IPR011009">
    <property type="entry name" value="Kinase-like_dom_sf"/>
</dbReference>
<dbReference type="InterPro" id="IPR000719">
    <property type="entry name" value="Prot_kinase_dom"/>
</dbReference>
<keyword evidence="4" id="KW-0067">ATP-binding</keyword>
<keyword evidence="2" id="KW-0547">Nucleotide-binding</keyword>
<dbReference type="SUPFAM" id="SSF56112">
    <property type="entry name" value="Protein kinase-like (PK-like)"/>
    <property type="match status" value="1"/>
</dbReference>
<keyword evidence="3 6" id="KW-0418">Kinase</keyword>
<dbReference type="PANTHER" id="PTHR44329">
    <property type="entry name" value="SERINE/THREONINE-PROTEIN KINASE TNNI3K-RELATED"/>
    <property type="match status" value="1"/>
</dbReference>
<dbReference type="InterPro" id="IPR001245">
    <property type="entry name" value="Ser-Thr/Tyr_kinase_cat_dom"/>
</dbReference>
<evidence type="ECO:0000313" key="6">
    <source>
        <dbReference type="EMBL" id="USW59737.1"/>
    </source>
</evidence>
<dbReference type="GO" id="GO:0004674">
    <property type="term" value="F:protein serine/threonine kinase activity"/>
    <property type="evidence" value="ECO:0007669"/>
    <property type="project" value="TreeGrafter"/>
</dbReference>
<keyword evidence="1" id="KW-0808">Transferase</keyword>
<dbReference type="Proteomes" id="UP001056384">
    <property type="component" value="Chromosome 16"/>
</dbReference>
<name>A0A9Q9B103_9PEZI</name>
<dbReference type="GO" id="GO:0005524">
    <property type="term" value="F:ATP binding"/>
    <property type="evidence" value="ECO:0007669"/>
    <property type="project" value="UniProtKB-KW"/>
</dbReference>
<evidence type="ECO:0000256" key="4">
    <source>
        <dbReference type="ARBA" id="ARBA00022840"/>
    </source>
</evidence>
<dbReference type="AlphaFoldDB" id="A0A9Q9B103"/>
<keyword evidence="7" id="KW-1185">Reference proteome</keyword>
<evidence type="ECO:0000256" key="2">
    <source>
        <dbReference type="ARBA" id="ARBA00022741"/>
    </source>
</evidence>
<sequence length="301" mass="32970">MTSSQGTTFSSAGDISQFATGSVHLKTSSASPTSSSVGLDFINVPCAVGGEVIGAQAESGVQVLAGGTTGLIKLHPNKSLVEKVPYPDSKDVHLSIRDLRREYAAYQRLPQHPRLLHLHSDSTPEKLVLPYLQNGCLHEFLRGPPVSSVRRLAFAADAAEGLHILHCAGIIHGDINSWNFLVDDDCRLRIIDFAGSTIDDQPGSAFEGFRYCLPRSIDDPSTVQTDLFALGSLLYEIVTSEKPYEQYKDEEVEELFKQGHFPSTEDILLGRVMLSCWQGKYDSAESTYKEIRKVWLSASPG</sequence>
<reference evidence="6" key="1">
    <citation type="submission" date="2022-06" db="EMBL/GenBank/DDBJ databases">
        <title>Complete genome sequences of two strains of the flax pathogen Septoria linicola.</title>
        <authorList>
            <person name="Lapalu N."/>
            <person name="Simon A."/>
            <person name="Demenou B."/>
            <person name="Paumier D."/>
            <person name="Guillot M.-P."/>
            <person name="Gout L."/>
            <person name="Valade R."/>
        </authorList>
    </citation>
    <scope>NUCLEOTIDE SEQUENCE</scope>
    <source>
        <strain evidence="6">SE15195</strain>
    </source>
</reference>
<protein>
    <submittedName>
        <fullName evidence="6">Receptor-like protein kinase SRF</fullName>
    </submittedName>
</protein>
<accession>A0A9Q9B103</accession>
<keyword evidence="6" id="KW-0675">Receptor</keyword>
<organism evidence="6 7">
    <name type="scientific">Septoria linicola</name>
    <dbReference type="NCBI Taxonomy" id="215465"/>
    <lineage>
        <taxon>Eukaryota</taxon>
        <taxon>Fungi</taxon>
        <taxon>Dikarya</taxon>
        <taxon>Ascomycota</taxon>
        <taxon>Pezizomycotina</taxon>
        <taxon>Dothideomycetes</taxon>
        <taxon>Dothideomycetidae</taxon>
        <taxon>Mycosphaerellales</taxon>
        <taxon>Mycosphaerellaceae</taxon>
        <taxon>Septoria</taxon>
    </lineage>
</organism>
<dbReference type="EMBL" id="CP099433">
    <property type="protein sequence ID" value="USW59737.1"/>
    <property type="molecule type" value="Genomic_DNA"/>
</dbReference>
<dbReference type="Gene3D" id="1.10.510.10">
    <property type="entry name" value="Transferase(Phosphotransferase) domain 1"/>
    <property type="match status" value="1"/>
</dbReference>
<dbReference type="InterPro" id="IPR051681">
    <property type="entry name" value="Ser/Thr_Kinases-Pseudokinases"/>
</dbReference>
<dbReference type="Pfam" id="PF07714">
    <property type="entry name" value="PK_Tyr_Ser-Thr"/>
    <property type="match status" value="1"/>
</dbReference>
<evidence type="ECO:0000256" key="3">
    <source>
        <dbReference type="ARBA" id="ARBA00022777"/>
    </source>
</evidence>
<proteinExistence type="predicted"/>
<dbReference type="PROSITE" id="PS50011">
    <property type="entry name" value="PROTEIN_KINASE_DOM"/>
    <property type="match status" value="1"/>
</dbReference>
<dbReference type="PANTHER" id="PTHR44329:SF288">
    <property type="entry name" value="MITOGEN-ACTIVATED PROTEIN KINASE KINASE KINASE 20"/>
    <property type="match status" value="1"/>
</dbReference>